<comment type="caution">
    <text evidence="3">The sequence shown here is derived from an EMBL/GenBank/DDBJ whole genome shotgun (WGS) entry which is preliminary data.</text>
</comment>
<evidence type="ECO:0000313" key="4">
    <source>
        <dbReference type="Proteomes" id="UP000029525"/>
    </source>
</evidence>
<reference evidence="3 4" key="1">
    <citation type="submission" date="2014-07" db="EMBL/GenBank/DDBJ databases">
        <authorList>
            <person name="McCorrison J."/>
            <person name="Sanka R."/>
            <person name="Torralba M."/>
            <person name="Gillis M."/>
            <person name="Haft D.H."/>
            <person name="Methe B."/>
            <person name="Sutton G."/>
            <person name="Nelson K.E."/>
        </authorList>
    </citation>
    <scope>NUCLEOTIDE SEQUENCE [LARGE SCALE GENOMIC DNA]</scope>
    <source>
        <strain evidence="3 4">DNF00320</strain>
    </source>
</reference>
<proteinExistence type="predicted"/>
<dbReference type="Pfam" id="PF26216">
    <property type="entry name" value="GDPGP1_C"/>
    <property type="match status" value="1"/>
</dbReference>
<protein>
    <submittedName>
        <fullName evidence="3">Glycosyltransferase</fullName>
    </submittedName>
</protein>
<evidence type="ECO:0000259" key="1">
    <source>
        <dbReference type="Pfam" id="PF16269"/>
    </source>
</evidence>
<dbReference type="OrthoDB" id="5494374at2"/>
<dbReference type="AlphaFoldDB" id="A0A096BR55"/>
<dbReference type="EMBL" id="JRNQ01000018">
    <property type="protein sequence ID" value="KGF45162.1"/>
    <property type="molecule type" value="Genomic_DNA"/>
</dbReference>
<evidence type="ECO:0000259" key="2">
    <source>
        <dbReference type="Pfam" id="PF26216"/>
    </source>
</evidence>
<dbReference type="InterPro" id="IPR058865">
    <property type="entry name" value="GDPGP1_C"/>
</dbReference>
<keyword evidence="3" id="KW-0808">Transferase</keyword>
<dbReference type="InterPro" id="IPR046320">
    <property type="entry name" value="DUF4922"/>
</dbReference>
<feature type="domain" description="GDPGP1-like C-terminal" evidence="2">
    <location>
        <begin position="175"/>
        <end position="294"/>
    </location>
</feature>
<dbReference type="Proteomes" id="UP000029525">
    <property type="component" value="Unassembled WGS sequence"/>
</dbReference>
<accession>A0A096BR55</accession>
<organism evidence="3 4">
    <name type="scientific">Prevotella bivia DNF00320</name>
    <dbReference type="NCBI Taxonomy" id="1401068"/>
    <lineage>
        <taxon>Bacteria</taxon>
        <taxon>Pseudomonadati</taxon>
        <taxon>Bacteroidota</taxon>
        <taxon>Bacteroidia</taxon>
        <taxon>Bacteroidales</taxon>
        <taxon>Prevotellaceae</taxon>
        <taxon>Prevotella</taxon>
    </lineage>
</organism>
<dbReference type="GO" id="GO:0016740">
    <property type="term" value="F:transferase activity"/>
    <property type="evidence" value="ECO:0007669"/>
    <property type="project" value="UniProtKB-KW"/>
</dbReference>
<evidence type="ECO:0000313" key="3">
    <source>
        <dbReference type="EMBL" id="KGF45162.1"/>
    </source>
</evidence>
<dbReference type="SUPFAM" id="SSF54197">
    <property type="entry name" value="HIT-like"/>
    <property type="match status" value="1"/>
</dbReference>
<dbReference type="RefSeq" id="WP_036866385.1">
    <property type="nucleotide sequence ID" value="NZ_JRNQ01000018.1"/>
</dbReference>
<gene>
    <name evidence="3" type="ORF">HMPREF0647_03390</name>
</gene>
<feature type="domain" description="DUF4922" evidence="1">
    <location>
        <begin position="7"/>
        <end position="148"/>
    </location>
</feature>
<dbReference type="Pfam" id="PF16269">
    <property type="entry name" value="DUF4922"/>
    <property type="match status" value="1"/>
</dbReference>
<dbReference type="InterPro" id="IPR036265">
    <property type="entry name" value="HIT-like_sf"/>
</dbReference>
<name>A0A096BR55_9BACT</name>
<sequence length="306" mass="34706">MGSLKPFYEEQLALWQDTKQRFDDLKHVEVKQLGLLKAQFNPARLVSTGANIDKTTLAKRPCFLCAANRPKEQIVKDFNSHFDILINPFPILPEHFTIPSCIHELQQIKEHFIDMLLFIDEYDEGLVFYNGPRCGASAPDHLHFQAGTKSIIPMYQEWENLSSTSETILSLSKAKLSYITHYACPVIAITSYDIDSCVVLFNKIYDALPLPENDIEPMMNVVVWKEKGELVVLIFPRFKHRPDCYFAEGNAQCLVSPGAIDMAGLLILPLKKDFDTITLAQASAILKEVTLPEEVVVKVLDTLRKH</sequence>